<protein>
    <submittedName>
        <fullName evidence="1">DUF393 domain-containing protein</fullName>
    </submittedName>
</protein>
<evidence type="ECO:0000313" key="2">
    <source>
        <dbReference type="Proteomes" id="UP000297459"/>
    </source>
</evidence>
<gene>
    <name evidence="1" type="ORF">E2558_10845</name>
</gene>
<name>A0A4Z1BI86_9STAP</name>
<dbReference type="AlphaFoldDB" id="A0A4Z1BI86"/>
<comment type="caution">
    <text evidence="1">The sequence shown here is derived from an EMBL/GenBank/DDBJ whole genome shotgun (WGS) entry which is preliminary data.</text>
</comment>
<keyword evidence="2" id="KW-1185">Reference proteome</keyword>
<dbReference type="PANTHER" id="PTHR33639:SF2">
    <property type="entry name" value="DUF393 DOMAIN-CONTAINING PROTEIN"/>
    <property type="match status" value="1"/>
</dbReference>
<dbReference type="PANTHER" id="PTHR33639">
    <property type="entry name" value="THIOL-DISULFIDE OXIDOREDUCTASE DCC"/>
    <property type="match status" value="1"/>
</dbReference>
<accession>A0A4Z1BI86</accession>
<dbReference type="Proteomes" id="UP000297459">
    <property type="component" value="Unassembled WGS sequence"/>
</dbReference>
<sequence length="131" mass="15751">MPIIYYDGKCVYCYNYCIWLIQHGLPKSYEFTTLNSEAGKNLFEQHPEAKNRNSVILQQGDHLEYKSTAIATLITKLPNYRWLGFLIRVVPLPIRNFGYNLFANNRKRMWKTHWHQPNEYEKSFFINDERK</sequence>
<organism evidence="1 2">
    <name type="scientific">Staphylococcus pragensis</name>
    <dbReference type="NCBI Taxonomy" id="1611836"/>
    <lineage>
        <taxon>Bacteria</taxon>
        <taxon>Bacillati</taxon>
        <taxon>Bacillota</taxon>
        <taxon>Bacilli</taxon>
        <taxon>Bacillales</taxon>
        <taxon>Staphylococcaceae</taxon>
        <taxon>Staphylococcus</taxon>
    </lineage>
</organism>
<dbReference type="EMBL" id="SRPJ01000008">
    <property type="protein sequence ID" value="TGN23822.1"/>
    <property type="molecule type" value="Genomic_DNA"/>
</dbReference>
<dbReference type="InterPro" id="IPR007263">
    <property type="entry name" value="DCC1-like"/>
</dbReference>
<evidence type="ECO:0000313" key="1">
    <source>
        <dbReference type="EMBL" id="TGN23822.1"/>
    </source>
</evidence>
<reference evidence="1 2" key="1">
    <citation type="submission" date="2019-04" db="EMBL/GenBank/DDBJ databases">
        <title>Genomic characterization of Staphylococcus petrasii strains.</title>
        <authorList>
            <person name="Vrbovska V."/>
            <person name="Kovarovic V."/>
            <person name="Maslanova I."/>
            <person name="Indrakova A."/>
            <person name="Petras P."/>
            <person name="Sedo O."/>
            <person name="Svec P."/>
            <person name="Fisarova L."/>
            <person name="Sedlacek I."/>
            <person name="Doskar J."/>
            <person name="Pantucek R."/>
        </authorList>
    </citation>
    <scope>NUCLEOTIDE SEQUENCE [LARGE SCALE GENOMIC DNA]</scope>
    <source>
        <strain evidence="1 2">CCM 8529</strain>
    </source>
</reference>
<dbReference type="GO" id="GO:0015035">
    <property type="term" value="F:protein-disulfide reductase activity"/>
    <property type="evidence" value="ECO:0007669"/>
    <property type="project" value="InterPro"/>
</dbReference>
<dbReference type="RefSeq" id="WP_126565737.1">
    <property type="nucleotide sequence ID" value="NZ_BMCY01000006.1"/>
</dbReference>
<proteinExistence type="predicted"/>
<dbReference type="InterPro" id="IPR052927">
    <property type="entry name" value="DCC_oxidoreductase"/>
</dbReference>
<dbReference type="Pfam" id="PF04134">
    <property type="entry name" value="DCC1-like"/>
    <property type="match status" value="1"/>
</dbReference>